<gene>
    <name evidence="6" type="ORF">GCM10011372_24780</name>
</gene>
<dbReference type="Proteomes" id="UP000636956">
    <property type="component" value="Unassembled WGS sequence"/>
</dbReference>
<keyword evidence="1" id="KW-0805">Transcription regulation</keyword>
<dbReference type="PANTHER" id="PTHR33164:SF104">
    <property type="entry name" value="TRANSCRIPTIONAL REGULATORY PROTEIN"/>
    <property type="match status" value="1"/>
</dbReference>
<dbReference type="InterPro" id="IPR000835">
    <property type="entry name" value="HTH_MarR-typ"/>
</dbReference>
<dbReference type="GO" id="GO:0003700">
    <property type="term" value="F:DNA-binding transcription factor activity"/>
    <property type="evidence" value="ECO:0007669"/>
    <property type="project" value="InterPro"/>
</dbReference>
<dbReference type="InterPro" id="IPR036388">
    <property type="entry name" value="WH-like_DNA-bd_sf"/>
</dbReference>
<dbReference type="GO" id="GO:0006950">
    <property type="term" value="P:response to stress"/>
    <property type="evidence" value="ECO:0007669"/>
    <property type="project" value="TreeGrafter"/>
</dbReference>
<comment type="caution">
    <text evidence="6">The sequence shown here is derived from an EMBL/GenBank/DDBJ whole genome shotgun (WGS) entry which is preliminary data.</text>
</comment>
<accession>A0A917UU18</accession>
<sequence>MADRALTVAAWESLFRAQVTILRALAAEFPSDIISLNEYDVLFNISRAPGRRLRLKDLNRSVLITQPSVSRLVDRLAGRGLVAKTPDPADGRGTIVALTEEGFALFRRVALTHTNAITRHVGDALDDQELRELIDLCDRLRRSVGPELADGSTPVADGGARERP</sequence>
<protein>
    <submittedName>
        <fullName evidence="6">Transcriptional regulator</fullName>
    </submittedName>
</protein>
<dbReference type="InterPro" id="IPR036390">
    <property type="entry name" value="WH_DNA-bd_sf"/>
</dbReference>
<evidence type="ECO:0000313" key="6">
    <source>
        <dbReference type="EMBL" id="GGJ85517.1"/>
    </source>
</evidence>
<dbReference type="SMART" id="SM00347">
    <property type="entry name" value="HTH_MARR"/>
    <property type="match status" value="1"/>
</dbReference>
<evidence type="ECO:0000256" key="2">
    <source>
        <dbReference type="ARBA" id="ARBA00023125"/>
    </source>
</evidence>
<keyword evidence="7" id="KW-1185">Reference proteome</keyword>
<dbReference type="PROSITE" id="PS01117">
    <property type="entry name" value="HTH_MARR_1"/>
    <property type="match status" value="1"/>
</dbReference>
<dbReference type="Pfam" id="PF12802">
    <property type="entry name" value="MarR_2"/>
    <property type="match status" value="1"/>
</dbReference>
<evidence type="ECO:0000313" key="7">
    <source>
        <dbReference type="Proteomes" id="UP000636956"/>
    </source>
</evidence>
<dbReference type="Gene3D" id="1.10.10.10">
    <property type="entry name" value="Winged helix-like DNA-binding domain superfamily/Winged helix DNA-binding domain"/>
    <property type="match status" value="1"/>
</dbReference>
<reference evidence="6" key="2">
    <citation type="submission" date="2020-09" db="EMBL/GenBank/DDBJ databases">
        <authorList>
            <person name="Sun Q."/>
            <person name="Zhou Y."/>
        </authorList>
    </citation>
    <scope>NUCLEOTIDE SEQUENCE</scope>
    <source>
        <strain evidence="6">CGMCC 1.8984</strain>
    </source>
</reference>
<dbReference type="InterPro" id="IPR023187">
    <property type="entry name" value="Tscrpt_reg_MarR-type_CS"/>
</dbReference>
<dbReference type="PRINTS" id="PR00598">
    <property type="entry name" value="HTHMARR"/>
</dbReference>
<dbReference type="RefSeq" id="WP_188743747.1">
    <property type="nucleotide sequence ID" value="NZ_BAABFW010000017.1"/>
</dbReference>
<evidence type="ECO:0000256" key="1">
    <source>
        <dbReference type="ARBA" id="ARBA00023015"/>
    </source>
</evidence>
<dbReference type="PANTHER" id="PTHR33164">
    <property type="entry name" value="TRANSCRIPTIONAL REGULATOR, MARR FAMILY"/>
    <property type="match status" value="1"/>
</dbReference>
<reference evidence="6" key="1">
    <citation type="journal article" date="2014" name="Int. J. Syst. Evol. Microbiol.">
        <title>Complete genome sequence of Corynebacterium casei LMG S-19264T (=DSM 44701T), isolated from a smear-ripened cheese.</title>
        <authorList>
            <consortium name="US DOE Joint Genome Institute (JGI-PGF)"/>
            <person name="Walter F."/>
            <person name="Albersmeier A."/>
            <person name="Kalinowski J."/>
            <person name="Ruckert C."/>
        </authorList>
    </citation>
    <scope>NUCLEOTIDE SEQUENCE</scope>
    <source>
        <strain evidence="6">CGMCC 1.8984</strain>
    </source>
</reference>
<name>A0A917UU18_9MICO</name>
<keyword evidence="2" id="KW-0238">DNA-binding</keyword>
<organism evidence="6 7">
    <name type="scientific">Agromyces bauzanensis</name>
    <dbReference type="NCBI Taxonomy" id="1308924"/>
    <lineage>
        <taxon>Bacteria</taxon>
        <taxon>Bacillati</taxon>
        <taxon>Actinomycetota</taxon>
        <taxon>Actinomycetes</taxon>
        <taxon>Micrococcales</taxon>
        <taxon>Microbacteriaceae</taxon>
        <taxon>Agromyces</taxon>
    </lineage>
</organism>
<dbReference type="SUPFAM" id="SSF46785">
    <property type="entry name" value="Winged helix' DNA-binding domain"/>
    <property type="match status" value="1"/>
</dbReference>
<feature type="region of interest" description="Disordered" evidence="4">
    <location>
        <begin position="145"/>
        <end position="164"/>
    </location>
</feature>
<dbReference type="InterPro" id="IPR039422">
    <property type="entry name" value="MarR/SlyA-like"/>
</dbReference>
<dbReference type="PROSITE" id="PS50995">
    <property type="entry name" value="HTH_MARR_2"/>
    <property type="match status" value="1"/>
</dbReference>
<evidence type="ECO:0000259" key="5">
    <source>
        <dbReference type="PROSITE" id="PS50995"/>
    </source>
</evidence>
<dbReference type="EMBL" id="BMMD01000014">
    <property type="protein sequence ID" value="GGJ85517.1"/>
    <property type="molecule type" value="Genomic_DNA"/>
</dbReference>
<keyword evidence="3" id="KW-0804">Transcription</keyword>
<evidence type="ECO:0000256" key="4">
    <source>
        <dbReference type="SAM" id="MobiDB-lite"/>
    </source>
</evidence>
<feature type="domain" description="HTH marR-type" evidence="5">
    <location>
        <begin position="1"/>
        <end position="142"/>
    </location>
</feature>
<dbReference type="AlphaFoldDB" id="A0A917UU18"/>
<dbReference type="GO" id="GO:0003677">
    <property type="term" value="F:DNA binding"/>
    <property type="evidence" value="ECO:0007669"/>
    <property type="project" value="UniProtKB-KW"/>
</dbReference>
<evidence type="ECO:0000256" key="3">
    <source>
        <dbReference type="ARBA" id="ARBA00023163"/>
    </source>
</evidence>
<proteinExistence type="predicted"/>